<dbReference type="Pfam" id="PF01416">
    <property type="entry name" value="PseudoU_synth_1"/>
    <property type="match status" value="1"/>
</dbReference>
<proteinExistence type="inferred from homology"/>
<feature type="active site" description="Nucleophile" evidence="4 5">
    <location>
        <position position="65"/>
    </location>
</feature>
<name>A0A6J4R622_9ACTN</name>
<dbReference type="Gene3D" id="3.30.70.580">
    <property type="entry name" value="Pseudouridine synthase I, catalytic domain, N-terminal subdomain"/>
    <property type="match status" value="1"/>
</dbReference>
<sequence length="266" mass="29496">MLRGLLRGPGQVLVVKYAGLVEYEGTNFAGWASQPGFRTVEGTLVDALSTILRQPVNLIVAGRTDAGVHASGQVVSFRAETGLSPASISYRATAVLPEDLALRCCLAVREDFDARRDARSRSYEYRIINGSIRSPLQRRQTTYVARELDFDLLRESAHLIKGVHDFRAFTPAKSRHVRFIRDVQESSWEPYGGLLVYRISANSFLYGMVRALVGTMLEVAQRKRKLVDFGRLLDGGERSEAGPAATARGLTLVNVGYEDLDFQGER</sequence>
<evidence type="ECO:0000256" key="2">
    <source>
        <dbReference type="ARBA" id="ARBA00022694"/>
    </source>
</evidence>
<dbReference type="InterPro" id="IPR020094">
    <property type="entry name" value="TruA/RsuA/RluB/E/F_N"/>
</dbReference>
<evidence type="ECO:0000256" key="5">
    <source>
        <dbReference type="PIRSR" id="PIRSR001430-1"/>
    </source>
</evidence>
<comment type="subunit">
    <text evidence="4">Homodimer.</text>
</comment>
<dbReference type="Gene3D" id="3.30.70.660">
    <property type="entry name" value="Pseudouridine synthase I, catalytic domain, C-terminal subdomain"/>
    <property type="match status" value="1"/>
</dbReference>
<dbReference type="HAMAP" id="MF_00171">
    <property type="entry name" value="TruA"/>
    <property type="match status" value="1"/>
</dbReference>
<dbReference type="PIRSF" id="PIRSF001430">
    <property type="entry name" value="tRNA_psdUrid_synth"/>
    <property type="match status" value="1"/>
</dbReference>
<evidence type="ECO:0000256" key="7">
    <source>
        <dbReference type="RuleBase" id="RU003792"/>
    </source>
</evidence>
<dbReference type="NCBIfam" id="TIGR00071">
    <property type="entry name" value="hisT_truA"/>
    <property type="match status" value="1"/>
</dbReference>
<comment type="caution">
    <text evidence="4">Lacks conserved residue(s) required for the propagation of feature annotation.</text>
</comment>
<evidence type="ECO:0000256" key="4">
    <source>
        <dbReference type="HAMAP-Rule" id="MF_00171"/>
    </source>
</evidence>
<comment type="similarity">
    <text evidence="1 4 7">Belongs to the tRNA pseudouridine synthase TruA family.</text>
</comment>
<feature type="binding site" evidence="4 6">
    <location>
        <position position="123"/>
    </location>
    <ligand>
        <name>substrate</name>
    </ligand>
</feature>
<evidence type="ECO:0000313" key="9">
    <source>
        <dbReference type="EMBL" id="CAA9465218.1"/>
    </source>
</evidence>
<gene>
    <name evidence="4" type="primary">truA</name>
    <name evidence="9" type="ORF">AVDCRST_MAG28-3985</name>
</gene>
<keyword evidence="3 4" id="KW-0413">Isomerase</keyword>
<reference evidence="9" key="1">
    <citation type="submission" date="2020-02" db="EMBL/GenBank/DDBJ databases">
        <authorList>
            <person name="Meier V. D."/>
        </authorList>
    </citation>
    <scope>NUCLEOTIDE SEQUENCE</scope>
    <source>
        <strain evidence="9">AVDCRST_MAG28</strain>
    </source>
</reference>
<accession>A0A6J4R622</accession>
<dbReference type="GO" id="GO:0160147">
    <property type="term" value="F:tRNA pseudouridine(38-40) synthase activity"/>
    <property type="evidence" value="ECO:0007669"/>
    <property type="project" value="UniProtKB-EC"/>
</dbReference>
<dbReference type="EC" id="5.4.99.12" evidence="4"/>
<comment type="catalytic activity">
    <reaction evidence="4 7">
        <text>uridine(38/39/40) in tRNA = pseudouridine(38/39/40) in tRNA</text>
        <dbReference type="Rhea" id="RHEA:22376"/>
        <dbReference type="Rhea" id="RHEA-COMP:10085"/>
        <dbReference type="Rhea" id="RHEA-COMP:10087"/>
        <dbReference type="ChEBI" id="CHEBI:65314"/>
        <dbReference type="ChEBI" id="CHEBI:65315"/>
        <dbReference type="EC" id="5.4.99.12"/>
    </reaction>
</comment>
<dbReference type="InterPro" id="IPR020097">
    <property type="entry name" value="PsdUridine_synth_TruA_a/b_dom"/>
</dbReference>
<dbReference type="CDD" id="cd02570">
    <property type="entry name" value="PseudoU_synth_EcTruA"/>
    <property type="match status" value="1"/>
</dbReference>
<dbReference type="GO" id="GO:0031119">
    <property type="term" value="P:tRNA pseudouridine synthesis"/>
    <property type="evidence" value="ECO:0007669"/>
    <property type="project" value="UniProtKB-UniRule"/>
</dbReference>
<dbReference type="AlphaFoldDB" id="A0A6J4R622"/>
<feature type="domain" description="Pseudouridine synthase I TruA alpha/beta" evidence="8">
    <location>
        <begin position="160"/>
        <end position="258"/>
    </location>
</feature>
<evidence type="ECO:0000256" key="1">
    <source>
        <dbReference type="ARBA" id="ARBA00009375"/>
    </source>
</evidence>
<evidence type="ECO:0000256" key="3">
    <source>
        <dbReference type="ARBA" id="ARBA00023235"/>
    </source>
</evidence>
<dbReference type="PANTHER" id="PTHR11142">
    <property type="entry name" value="PSEUDOURIDYLATE SYNTHASE"/>
    <property type="match status" value="1"/>
</dbReference>
<dbReference type="InterPro" id="IPR001406">
    <property type="entry name" value="PsdUridine_synth_TruA"/>
</dbReference>
<evidence type="ECO:0000256" key="6">
    <source>
        <dbReference type="PIRSR" id="PIRSR001430-2"/>
    </source>
</evidence>
<dbReference type="PANTHER" id="PTHR11142:SF0">
    <property type="entry name" value="TRNA PSEUDOURIDINE SYNTHASE-LIKE 1"/>
    <property type="match status" value="1"/>
</dbReference>
<dbReference type="SUPFAM" id="SSF55120">
    <property type="entry name" value="Pseudouridine synthase"/>
    <property type="match status" value="1"/>
</dbReference>
<dbReference type="GO" id="GO:0003723">
    <property type="term" value="F:RNA binding"/>
    <property type="evidence" value="ECO:0007669"/>
    <property type="project" value="InterPro"/>
</dbReference>
<dbReference type="InterPro" id="IPR020103">
    <property type="entry name" value="PsdUridine_synth_cat_dom_sf"/>
</dbReference>
<protein>
    <recommendedName>
        <fullName evidence="4">tRNA pseudouridine synthase A</fullName>
        <ecNumber evidence="4">5.4.99.12</ecNumber>
    </recommendedName>
    <alternativeName>
        <fullName evidence="4">tRNA pseudouridine(38-40) synthase</fullName>
    </alternativeName>
    <alternativeName>
        <fullName evidence="4">tRNA pseudouridylate synthase I</fullName>
    </alternativeName>
    <alternativeName>
        <fullName evidence="4">tRNA-uridine isomerase I</fullName>
    </alternativeName>
</protein>
<comment type="function">
    <text evidence="4">Formation of pseudouridine at positions 38, 39 and 40 in the anticodon stem and loop of transfer RNAs.</text>
</comment>
<organism evidence="9">
    <name type="scientific">uncultured Rubrobacteraceae bacterium</name>
    <dbReference type="NCBI Taxonomy" id="349277"/>
    <lineage>
        <taxon>Bacteria</taxon>
        <taxon>Bacillati</taxon>
        <taxon>Actinomycetota</taxon>
        <taxon>Rubrobacteria</taxon>
        <taxon>Rubrobacterales</taxon>
        <taxon>Rubrobacteraceae</taxon>
        <taxon>environmental samples</taxon>
    </lineage>
</organism>
<evidence type="ECO:0000259" key="8">
    <source>
        <dbReference type="Pfam" id="PF01416"/>
    </source>
</evidence>
<dbReference type="FunFam" id="3.30.70.580:FF:000001">
    <property type="entry name" value="tRNA pseudouridine synthase A"/>
    <property type="match status" value="1"/>
</dbReference>
<dbReference type="InterPro" id="IPR020095">
    <property type="entry name" value="PsdUridine_synth_TruA_C"/>
</dbReference>
<dbReference type="EMBL" id="CADCVE010000102">
    <property type="protein sequence ID" value="CAA9465218.1"/>
    <property type="molecule type" value="Genomic_DNA"/>
</dbReference>
<keyword evidence="2 4" id="KW-0819">tRNA processing</keyword>